<dbReference type="eggNOG" id="COG4387">
    <property type="taxonomic scope" value="Bacteria"/>
</dbReference>
<sequence length="143" mass="15635">MLYATRQDMIDTFGEEEIIRLTDSNAEPGVINDVPLNAALSRASVEIDGYVASRYPKPFDPVPTILVGIACDLARYRLCGAGGRLVTDEMRDRHKDAIGLLKMIARGEVKLGADPTGMVVEPRNSVQFKPGTSRLGDALRDYP</sequence>
<dbReference type="HOGENOM" id="CLU_112375_1_0_4"/>
<accession>A0A0H3LU04</accession>
<gene>
    <name evidence="1" type="ordered locus">BB3624</name>
</gene>
<dbReference type="Proteomes" id="UP000001027">
    <property type="component" value="Chromosome"/>
</dbReference>
<dbReference type="RefSeq" id="WP_010926887.1">
    <property type="nucleotide sequence ID" value="NC_002927.3"/>
</dbReference>
<reference evidence="1 2" key="1">
    <citation type="journal article" date="2003" name="Nat. Genet.">
        <title>Comparative analysis of the genome sequences of Bordetella pertussis, Bordetella parapertussis and Bordetella bronchiseptica.</title>
        <authorList>
            <person name="Parkhill J."/>
            <person name="Sebaihia M."/>
            <person name="Preston A."/>
            <person name="Murphy L.D."/>
            <person name="Thomson N.R."/>
            <person name="Harris D.E."/>
            <person name="Holden M.T.G."/>
            <person name="Churcher C.M."/>
            <person name="Bentley S.D."/>
            <person name="Mungall K.L."/>
            <person name="Cerdeno-Tarraga A.-M."/>
            <person name="Temple L."/>
            <person name="James K.D."/>
            <person name="Harris B."/>
            <person name="Quail M.A."/>
            <person name="Achtman M."/>
            <person name="Atkin R."/>
            <person name="Baker S."/>
            <person name="Basham D."/>
            <person name="Bason N."/>
            <person name="Cherevach I."/>
            <person name="Chillingworth T."/>
            <person name="Collins M."/>
            <person name="Cronin A."/>
            <person name="Davis P."/>
            <person name="Doggett J."/>
            <person name="Feltwell T."/>
            <person name="Goble A."/>
            <person name="Hamlin N."/>
            <person name="Hauser H."/>
            <person name="Holroyd S."/>
            <person name="Jagels K."/>
            <person name="Leather S."/>
            <person name="Moule S."/>
            <person name="Norberczak H."/>
            <person name="O'Neil S."/>
            <person name="Ormond D."/>
            <person name="Price C."/>
            <person name="Rabbinowitsch E."/>
            <person name="Rutter S."/>
            <person name="Sanders M."/>
            <person name="Saunders D."/>
            <person name="Seeger K."/>
            <person name="Sharp S."/>
            <person name="Simmonds M."/>
            <person name="Skelton J."/>
            <person name="Squares R."/>
            <person name="Squares S."/>
            <person name="Stevens K."/>
            <person name="Unwin L."/>
            <person name="Whitehead S."/>
            <person name="Barrell B.G."/>
            <person name="Maskell D.J."/>
        </authorList>
    </citation>
    <scope>NUCLEOTIDE SEQUENCE [LARGE SCALE GENOMIC DNA]</scope>
    <source>
        <strain evidence="1 2">ATCC BAA-588 / NCTC 13252 / RB50</strain>
    </source>
</reference>
<organism evidence="1 2">
    <name type="scientific">Bordetella bronchiseptica (strain ATCC BAA-588 / NCTC 13252 / RB50)</name>
    <name type="common">Alcaligenes bronchisepticus</name>
    <dbReference type="NCBI Taxonomy" id="257310"/>
    <lineage>
        <taxon>Bacteria</taxon>
        <taxon>Pseudomonadati</taxon>
        <taxon>Pseudomonadota</taxon>
        <taxon>Betaproteobacteria</taxon>
        <taxon>Burkholderiales</taxon>
        <taxon>Alcaligenaceae</taxon>
        <taxon>Bordetella</taxon>
    </lineage>
</organism>
<dbReference type="Pfam" id="PF07030">
    <property type="entry name" value="Phage_Mu_Gp36"/>
    <property type="match status" value="1"/>
</dbReference>
<dbReference type="AlphaFoldDB" id="A0A0H3LU04"/>
<dbReference type="InterPro" id="IPR009752">
    <property type="entry name" value="Phage_Mu_GpJ"/>
</dbReference>
<protein>
    <recommendedName>
        <fullName evidence="3">DUF1320 domain-containing protein</fullName>
    </recommendedName>
</protein>
<evidence type="ECO:0000313" key="1">
    <source>
        <dbReference type="EMBL" id="CAE35597.1"/>
    </source>
</evidence>
<name>A0A0H3LU04_BORBR</name>
<dbReference type="KEGG" id="bbr:BB3624"/>
<proteinExistence type="predicted"/>
<dbReference type="EMBL" id="BX640448">
    <property type="protein sequence ID" value="CAE35597.1"/>
    <property type="molecule type" value="Genomic_DNA"/>
</dbReference>
<evidence type="ECO:0000313" key="2">
    <source>
        <dbReference type="Proteomes" id="UP000001027"/>
    </source>
</evidence>
<evidence type="ECO:0008006" key="3">
    <source>
        <dbReference type="Google" id="ProtNLM"/>
    </source>
</evidence>